<dbReference type="PANTHER" id="PTHR47163">
    <property type="entry name" value="DDE_TNP_IS1595 DOMAIN-CONTAINING PROTEIN"/>
    <property type="match status" value="1"/>
</dbReference>
<evidence type="ECO:0000259" key="1">
    <source>
        <dbReference type="SMART" id="SM01126"/>
    </source>
</evidence>
<protein>
    <submittedName>
        <fullName evidence="2">Putative transposable element</fullName>
    </submittedName>
</protein>
<dbReference type="SMART" id="SM01126">
    <property type="entry name" value="DDE_Tnp_IS1595"/>
    <property type="match status" value="1"/>
</dbReference>
<dbReference type="AlphaFoldDB" id="A0A0R0LSA3"/>
<name>A0A0R0LSA3_9MICR</name>
<dbReference type="OrthoDB" id="2190434at2759"/>
<organism evidence="2 3">
    <name type="scientific">Pseudoloma neurophilia</name>
    <dbReference type="NCBI Taxonomy" id="146866"/>
    <lineage>
        <taxon>Eukaryota</taxon>
        <taxon>Fungi</taxon>
        <taxon>Fungi incertae sedis</taxon>
        <taxon>Microsporidia</taxon>
        <taxon>Pseudoloma</taxon>
    </lineage>
</organism>
<feature type="domain" description="ISXO2-like transposase" evidence="1">
    <location>
        <begin position="106"/>
        <end position="251"/>
    </location>
</feature>
<dbReference type="NCBIfam" id="NF033547">
    <property type="entry name" value="transpos_IS1595"/>
    <property type="match status" value="1"/>
</dbReference>
<dbReference type="EMBL" id="LGUB01000998">
    <property type="protein sequence ID" value="KRH92348.1"/>
    <property type="molecule type" value="Genomic_DNA"/>
</dbReference>
<gene>
    <name evidence="2" type="ORF">M153_72450001137</name>
</gene>
<dbReference type="Proteomes" id="UP000051530">
    <property type="component" value="Unassembled WGS sequence"/>
</dbReference>
<feature type="non-terminal residue" evidence="2">
    <location>
        <position position="1"/>
    </location>
</feature>
<dbReference type="VEuPathDB" id="MicrosporidiaDB:M153_72450001137"/>
<reference evidence="2 3" key="1">
    <citation type="submission" date="2015-07" db="EMBL/GenBank/DDBJ databases">
        <title>The genome of Pseudoloma neurophilia, a relevant intracellular parasite of the zebrafish.</title>
        <authorList>
            <person name="Ndikumana S."/>
            <person name="Pelin A."/>
            <person name="Sanders J."/>
            <person name="Corradi N."/>
        </authorList>
    </citation>
    <scope>NUCLEOTIDE SEQUENCE [LARGE SCALE GENOMIC DNA]</scope>
    <source>
        <strain evidence="2 3">MK1</strain>
    </source>
</reference>
<keyword evidence="3" id="KW-1185">Reference proteome</keyword>
<comment type="caution">
    <text evidence="2">The sequence shown here is derived from an EMBL/GenBank/DDBJ whole genome shotgun (WGS) entry which is preliminary data.</text>
</comment>
<dbReference type="PANTHER" id="PTHR47163:SF2">
    <property type="entry name" value="SI:DKEY-17M8.2"/>
    <property type="match status" value="1"/>
</dbReference>
<dbReference type="InterPro" id="IPR024445">
    <property type="entry name" value="Tnp_ISXO2-like"/>
</dbReference>
<evidence type="ECO:0000313" key="3">
    <source>
        <dbReference type="Proteomes" id="UP000051530"/>
    </source>
</evidence>
<evidence type="ECO:0000313" key="2">
    <source>
        <dbReference type="EMBL" id="KRH92348.1"/>
    </source>
</evidence>
<proteinExistence type="predicted"/>
<sequence length="271" mass="31308">DSVRCLSCGVDMCMKNTKDCKIGFNWRCLNNFCNKYQTTTSLFNNSFLDTFSTKPRKIFKAIIHLSMGLRLSQIKNLEAINKNTLIKLKKVLNIRINLFFQRNKIKLGGPGVIVHCDETMLNHKVKAHRGRAPTKQIWAIVIVDTSTRPSKGYVQIVPDRKAETLMEIIERVVRPGSIIHTDEWAAYNAIGCSQNYEHRTICHKYNFINPVTGVHTQNVESFNNKIKKALKDSNGCQNDRKSEFVNFFLFNDTFKNNLLRKYLDLIAFERL</sequence>
<dbReference type="InterPro" id="IPR053164">
    <property type="entry name" value="IS1016-like_transposase"/>
</dbReference>
<accession>A0A0R0LSA3</accession>
<dbReference type="Pfam" id="PF12762">
    <property type="entry name" value="DDE_Tnp_IS1595"/>
    <property type="match status" value="1"/>
</dbReference>